<feature type="transmembrane region" description="Helical" evidence="1">
    <location>
        <begin position="87"/>
        <end position="105"/>
    </location>
</feature>
<keyword evidence="1" id="KW-0472">Membrane</keyword>
<dbReference type="RefSeq" id="WP_394822276.1">
    <property type="nucleotide sequence ID" value="NZ_CP089984.1"/>
</dbReference>
<proteinExistence type="predicted"/>
<accession>A0ABZ2LQN7</accession>
<keyword evidence="3" id="KW-1185">Reference proteome</keyword>
<keyword evidence="1" id="KW-1133">Transmembrane helix</keyword>
<evidence type="ECO:0000313" key="3">
    <source>
        <dbReference type="Proteomes" id="UP001370348"/>
    </source>
</evidence>
<dbReference type="EMBL" id="CP089984">
    <property type="protein sequence ID" value="WXB12655.1"/>
    <property type="molecule type" value="Genomic_DNA"/>
</dbReference>
<reference evidence="2 3" key="1">
    <citation type="submission" date="2021-12" db="EMBL/GenBank/DDBJ databases">
        <title>Discovery of the Pendulisporaceae a myxobacterial family with distinct sporulation behavior and unique specialized metabolism.</title>
        <authorList>
            <person name="Garcia R."/>
            <person name="Popoff A."/>
            <person name="Bader C.D."/>
            <person name="Loehr J."/>
            <person name="Walesch S."/>
            <person name="Walt C."/>
            <person name="Boldt J."/>
            <person name="Bunk B."/>
            <person name="Haeckl F.J.F.P.J."/>
            <person name="Gunesch A.P."/>
            <person name="Birkelbach J."/>
            <person name="Nuebel U."/>
            <person name="Pietschmann T."/>
            <person name="Bach T."/>
            <person name="Mueller R."/>
        </authorList>
    </citation>
    <scope>NUCLEOTIDE SEQUENCE [LARGE SCALE GENOMIC DNA]</scope>
    <source>
        <strain evidence="2 3">MSr11954</strain>
    </source>
</reference>
<organism evidence="2 3">
    <name type="scientific">Pendulispora albinea</name>
    <dbReference type="NCBI Taxonomy" id="2741071"/>
    <lineage>
        <taxon>Bacteria</taxon>
        <taxon>Pseudomonadati</taxon>
        <taxon>Myxococcota</taxon>
        <taxon>Myxococcia</taxon>
        <taxon>Myxococcales</taxon>
        <taxon>Sorangiineae</taxon>
        <taxon>Pendulisporaceae</taxon>
        <taxon>Pendulispora</taxon>
    </lineage>
</organism>
<evidence type="ECO:0000313" key="2">
    <source>
        <dbReference type="EMBL" id="WXB12655.1"/>
    </source>
</evidence>
<dbReference type="Proteomes" id="UP001370348">
    <property type="component" value="Chromosome"/>
</dbReference>
<gene>
    <name evidence="2" type="ORF">LZC94_32995</name>
</gene>
<evidence type="ECO:0000256" key="1">
    <source>
        <dbReference type="SAM" id="Phobius"/>
    </source>
</evidence>
<sequence>MNDRRPISEDDLHAYVDATLESVRRIEVEAYLELHPEVAHRVDGYVRQRQALREAFAPIAEEPVPSALDLPRLIEARRRAIVPPWRFAAAAVLLLAIGGAGGWFLRGRTAAVAGAGVASLAQEAADSYEVYGPDRVRPVEIHASDTAQLVAWISQRLQHPIAVPDLAPAGYRFMGGRLVATSHGPAGLFMYDDDRGTRLIMLVRPMAIEKNMPMSNHRRGSLSGIAWSKQGIGYSLVSPASDEVLHPLADEIRRQVGDEA</sequence>
<keyword evidence="1" id="KW-0812">Transmembrane</keyword>
<name>A0ABZ2LQN7_9BACT</name>
<protein>
    <submittedName>
        <fullName evidence="2">Anti-sigma factor</fullName>
    </submittedName>
</protein>